<proteinExistence type="inferred from homology"/>
<accession>A0A381SAJ6</accession>
<name>A0A381SAJ6_9ZZZZ</name>
<dbReference type="NCBIfam" id="NF005559">
    <property type="entry name" value="PRK07231.1"/>
    <property type="match status" value="1"/>
</dbReference>
<gene>
    <name evidence="2" type="ORF">METZ01_LOCUS53182</name>
</gene>
<protein>
    <recommendedName>
        <fullName evidence="3">Cyclopentanol dehydrogenase</fullName>
    </recommendedName>
</protein>
<dbReference type="InterPro" id="IPR002347">
    <property type="entry name" value="SDR_fam"/>
</dbReference>
<dbReference type="Gene3D" id="3.40.50.720">
    <property type="entry name" value="NAD(P)-binding Rossmann-like Domain"/>
    <property type="match status" value="1"/>
</dbReference>
<evidence type="ECO:0008006" key="3">
    <source>
        <dbReference type="Google" id="ProtNLM"/>
    </source>
</evidence>
<evidence type="ECO:0000313" key="2">
    <source>
        <dbReference type="EMBL" id="SVA00328.1"/>
    </source>
</evidence>
<dbReference type="SUPFAM" id="SSF51735">
    <property type="entry name" value="NAD(P)-binding Rossmann-fold domains"/>
    <property type="match status" value="1"/>
</dbReference>
<dbReference type="FunFam" id="3.40.50.720:FF:000084">
    <property type="entry name" value="Short-chain dehydrogenase reductase"/>
    <property type="match status" value="1"/>
</dbReference>
<reference evidence="2" key="1">
    <citation type="submission" date="2018-05" db="EMBL/GenBank/DDBJ databases">
        <authorList>
            <person name="Lanie J.A."/>
            <person name="Ng W.-L."/>
            <person name="Kazmierczak K.M."/>
            <person name="Andrzejewski T.M."/>
            <person name="Davidsen T.M."/>
            <person name="Wayne K.J."/>
            <person name="Tettelin H."/>
            <person name="Glass J.I."/>
            <person name="Rusch D."/>
            <person name="Podicherti R."/>
            <person name="Tsui H.-C.T."/>
            <person name="Winkler M.E."/>
        </authorList>
    </citation>
    <scope>NUCLEOTIDE SEQUENCE</scope>
</reference>
<sequence length="249" mass="26107">MRLKGKTAIVTGASNGMGSSESKLFASEGANVVLADVDSEAGQQLVEEISEGGGNAHFEICDVSNEENWQSMTSNVLAKYGSVDILVNNAGISSTSTSDLLSTDAWNNIMEVNSTGVFLGTKTAAEIMKSQGGGSIVNISSIMGFVGGEYGHPAYHASKGSVRIFSKAMAVRYGPFGVRVNTVHPGFMPPMTSSDHGIASKRDEYVAQTPLRRTGESIEVAYGVLFLASDEASFVTGTELVIDGGYIAQ</sequence>
<dbReference type="Pfam" id="PF13561">
    <property type="entry name" value="adh_short_C2"/>
    <property type="match status" value="1"/>
</dbReference>
<dbReference type="InterPro" id="IPR036291">
    <property type="entry name" value="NAD(P)-bd_dom_sf"/>
</dbReference>
<dbReference type="PANTHER" id="PTHR42760">
    <property type="entry name" value="SHORT-CHAIN DEHYDROGENASES/REDUCTASES FAMILY MEMBER"/>
    <property type="match status" value="1"/>
</dbReference>
<dbReference type="EMBL" id="UINC01002790">
    <property type="protein sequence ID" value="SVA00328.1"/>
    <property type="molecule type" value="Genomic_DNA"/>
</dbReference>
<organism evidence="2">
    <name type="scientific">marine metagenome</name>
    <dbReference type="NCBI Taxonomy" id="408172"/>
    <lineage>
        <taxon>unclassified sequences</taxon>
        <taxon>metagenomes</taxon>
        <taxon>ecological metagenomes</taxon>
    </lineage>
</organism>
<evidence type="ECO:0000256" key="1">
    <source>
        <dbReference type="ARBA" id="ARBA00006484"/>
    </source>
</evidence>
<dbReference type="PRINTS" id="PR00080">
    <property type="entry name" value="SDRFAMILY"/>
</dbReference>
<dbReference type="AlphaFoldDB" id="A0A381SAJ6"/>
<dbReference type="PRINTS" id="PR00081">
    <property type="entry name" value="GDHRDH"/>
</dbReference>
<dbReference type="GO" id="GO:0016616">
    <property type="term" value="F:oxidoreductase activity, acting on the CH-OH group of donors, NAD or NADP as acceptor"/>
    <property type="evidence" value="ECO:0007669"/>
    <property type="project" value="TreeGrafter"/>
</dbReference>
<comment type="similarity">
    <text evidence="1">Belongs to the short-chain dehydrogenases/reductases (SDR) family.</text>
</comment>